<protein>
    <submittedName>
        <fullName evidence="2">Uncharacterized protein</fullName>
    </submittedName>
</protein>
<evidence type="ECO:0000313" key="3">
    <source>
        <dbReference type="Proteomes" id="UP000801492"/>
    </source>
</evidence>
<feature type="compositionally biased region" description="Acidic residues" evidence="1">
    <location>
        <begin position="22"/>
        <end position="39"/>
    </location>
</feature>
<evidence type="ECO:0000256" key="1">
    <source>
        <dbReference type="SAM" id="MobiDB-lite"/>
    </source>
</evidence>
<comment type="caution">
    <text evidence="2">The sequence shown here is derived from an EMBL/GenBank/DDBJ whole genome shotgun (WGS) entry which is preliminary data.</text>
</comment>
<name>A0A8K0DA64_IGNLU</name>
<feature type="compositionally biased region" description="Basic and acidic residues" evidence="1">
    <location>
        <begin position="12"/>
        <end position="21"/>
    </location>
</feature>
<accession>A0A8K0DA64</accession>
<dbReference type="EMBL" id="VTPC01001306">
    <property type="protein sequence ID" value="KAF2902420.1"/>
    <property type="molecule type" value="Genomic_DNA"/>
</dbReference>
<gene>
    <name evidence="2" type="ORF">ILUMI_03767</name>
</gene>
<dbReference type="AlphaFoldDB" id="A0A8K0DA64"/>
<organism evidence="2 3">
    <name type="scientific">Ignelater luminosus</name>
    <name type="common">Cucubano</name>
    <name type="synonym">Pyrophorus luminosus</name>
    <dbReference type="NCBI Taxonomy" id="2038154"/>
    <lineage>
        <taxon>Eukaryota</taxon>
        <taxon>Metazoa</taxon>
        <taxon>Ecdysozoa</taxon>
        <taxon>Arthropoda</taxon>
        <taxon>Hexapoda</taxon>
        <taxon>Insecta</taxon>
        <taxon>Pterygota</taxon>
        <taxon>Neoptera</taxon>
        <taxon>Endopterygota</taxon>
        <taxon>Coleoptera</taxon>
        <taxon>Polyphaga</taxon>
        <taxon>Elateriformia</taxon>
        <taxon>Elateroidea</taxon>
        <taxon>Elateridae</taxon>
        <taxon>Agrypninae</taxon>
        <taxon>Pyrophorini</taxon>
        <taxon>Ignelater</taxon>
    </lineage>
</organism>
<feature type="region of interest" description="Disordered" evidence="1">
    <location>
        <begin position="1"/>
        <end position="59"/>
    </location>
</feature>
<keyword evidence="3" id="KW-1185">Reference proteome</keyword>
<reference evidence="2" key="1">
    <citation type="submission" date="2019-08" db="EMBL/GenBank/DDBJ databases">
        <title>The genome of the North American firefly Photinus pyralis.</title>
        <authorList>
            <consortium name="Photinus pyralis genome working group"/>
            <person name="Fallon T.R."/>
            <person name="Sander Lower S.E."/>
            <person name="Weng J.-K."/>
        </authorList>
    </citation>
    <scope>NUCLEOTIDE SEQUENCE</scope>
    <source>
        <strain evidence="2">TRF0915ILg1</strain>
        <tissue evidence="2">Whole body</tissue>
    </source>
</reference>
<proteinExistence type="predicted"/>
<dbReference type="Proteomes" id="UP000801492">
    <property type="component" value="Unassembled WGS sequence"/>
</dbReference>
<evidence type="ECO:0000313" key="2">
    <source>
        <dbReference type="EMBL" id="KAF2902420.1"/>
    </source>
</evidence>
<feature type="non-terminal residue" evidence="2">
    <location>
        <position position="1"/>
    </location>
</feature>
<sequence length="99" mass="11622">MNRREHRGQILTKEELQRIEESFLESEDEHEDDDEDLEPENNSNNSQTPQDRFTLDKAHPKSLSWMRANLEQNLNSAVSKADETLSKEVMKLSTPYDFL</sequence>